<reference evidence="5" key="1">
    <citation type="submission" date="2021-03" db="EMBL/GenBank/DDBJ databases">
        <authorList>
            <person name="Tagirdzhanova G."/>
        </authorList>
    </citation>
    <scope>NUCLEOTIDE SEQUENCE</scope>
</reference>
<protein>
    <recommendedName>
        <fullName evidence="7">Glycosyltransferase family 28 N-terminal domain-containing protein</fullName>
    </recommendedName>
</protein>
<dbReference type="Pfam" id="PF06722">
    <property type="entry name" value="EryCIII-like_C"/>
    <property type="match status" value="1"/>
</dbReference>
<dbReference type="FunFam" id="3.40.50.2000:FF:000009">
    <property type="entry name" value="Sterol 3-beta-glucosyltransferase UGT80A2"/>
    <property type="match status" value="1"/>
</dbReference>
<dbReference type="CDD" id="cd03784">
    <property type="entry name" value="GT1_Gtf-like"/>
    <property type="match status" value="1"/>
</dbReference>
<dbReference type="GO" id="GO:0005975">
    <property type="term" value="P:carbohydrate metabolic process"/>
    <property type="evidence" value="ECO:0007669"/>
    <property type="project" value="InterPro"/>
</dbReference>
<dbReference type="EMBL" id="CAJPDS010000022">
    <property type="protein sequence ID" value="CAF9918289.1"/>
    <property type="molecule type" value="Genomic_DNA"/>
</dbReference>
<evidence type="ECO:0000313" key="5">
    <source>
        <dbReference type="EMBL" id="CAF9918289.1"/>
    </source>
</evidence>
<dbReference type="InterPro" id="IPR050426">
    <property type="entry name" value="Glycosyltransferase_28"/>
</dbReference>
<dbReference type="FunFam" id="3.40.50.2000:FF:000100">
    <property type="entry name" value="Glycosyltransferase family 1 protein"/>
    <property type="match status" value="1"/>
</dbReference>
<evidence type="ECO:0000256" key="2">
    <source>
        <dbReference type="SAM" id="MobiDB-lite"/>
    </source>
</evidence>
<dbReference type="InterPro" id="IPR002213">
    <property type="entry name" value="UDP_glucos_trans"/>
</dbReference>
<dbReference type="Gene3D" id="3.40.50.2000">
    <property type="entry name" value="Glycogen Phosphorylase B"/>
    <property type="match status" value="2"/>
</dbReference>
<keyword evidence="1" id="KW-0808">Transferase</keyword>
<dbReference type="OrthoDB" id="5835829at2759"/>
<name>A0A8H3F5D0_9LECA</name>
<dbReference type="InterPro" id="IPR003903">
    <property type="entry name" value="UIM_dom"/>
</dbReference>
<dbReference type="Pfam" id="PF03033">
    <property type="entry name" value="Glyco_transf_28"/>
    <property type="match status" value="1"/>
</dbReference>
<dbReference type="SUPFAM" id="SSF53756">
    <property type="entry name" value="UDP-Glycosyltransferase/glycogen phosphorylase"/>
    <property type="match status" value="1"/>
</dbReference>
<dbReference type="SMART" id="SM00726">
    <property type="entry name" value="UIM"/>
    <property type="match status" value="5"/>
</dbReference>
<dbReference type="PANTHER" id="PTHR48050:SF13">
    <property type="entry name" value="STEROL 3-BETA-GLUCOSYLTRANSFERASE UGT80A2"/>
    <property type="match status" value="1"/>
</dbReference>
<evidence type="ECO:0000259" key="3">
    <source>
        <dbReference type="Pfam" id="PF03033"/>
    </source>
</evidence>
<dbReference type="InterPro" id="IPR010610">
    <property type="entry name" value="EryCIII-like_C"/>
</dbReference>
<feature type="region of interest" description="Disordered" evidence="2">
    <location>
        <begin position="754"/>
        <end position="834"/>
    </location>
</feature>
<evidence type="ECO:0000313" key="6">
    <source>
        <dbReference type="Proteomes" id="UP000664521"/>
    </source>
</evidence>
<gene>
    <name evidence="5" type="ORF">HETSPECPRED_003718</name>
</gene>
<feature type="domain" description="Erythromycin biosynthesis protein CIII-like C-terminal" evidence="4">
    <location>
        <begin position="484"/>
        <end position="580"/>
    </location>
</feature>
<accession>A0A8H3F5D0</accession>
<feature type="domain" description="Glycosyltransferase family 28 N-terminal" evidence="3">
    <location>
        <begin position="150"/>
        <end position="207"/>
    </location>
</feature>
<evidence type="ECO:0000256" key="1">
    <source>
        <dbReference type="ARBA" id="ARBA00022679"/>
    </source>
</evidence>
<feature type="compositionally biased region" description="Basic and acidic residues" evidence="2">
    <location>
        <begin position="1209"/>
        <end position="1235"/>
    </location>
</feature>
<dbReference type="AlphaFoldDB" id="A0A8H3F5D0"/>
<feature type="region of interest" description="Disordered" evidence="2">
    <location>
        <begin position="701"/>
        <end position="741"/>
    </location>
</feature>
<dbReference type="Proteomes" id="UP000664521">
    <property type="component" value="Unassembled WGS sequence"/>
</dbReference>
<dbReference type="PANTHER" id="PTHR48050">
    <property type="entry name" value="STEROL 3-BETA-GLUCOSYLTRANSFERASE"/>
    <property type="match status" value="1"/>
</dbReference>
<dbReference type="GO" id="GO:0016906">
    <property type="term" value="F:sterol 3-beta-glucosyltransferase activity"/>
    <property type="evidence" value="ECO:0007669"/>
    <property type="project" value="UniProtKB-ARBA"/>
</dbReference>
<feature type="region of interest" description="Disordered" evidence="2">
    <location>
        <begin position="1"/>
        <end position="74"/>
    </location>
</feature>
<feature type="region of interest" description="Disordered" evidence="2">
    <location>
        <begin position="1203"/>
        <end position="1235"/>
    </location>
</feature>
<evidence type="ECO:0008006" key="7">
    <source>
        <dbReference type="Google" id="ProtNLM"/>
    </source>
</evidence>
<feature type="region of interest" description="Disordered" evidence="2">
    <location>
        <begin position="1007"/>
        <end position="1061"/>
    </location>
</feature>
<feature type="compositionally biased region" description="Polar residues" evidence="2">
    <location>
        <begin position="41"/>
        <end position="56"/>
    </location>
</feature>
<keyword evidence="6" id="KW-1185">Reference proteome</keyword>
<proteinExistence type="predicted"/>
<organism evidence="5 6">
    <name type="scientific">Heterodermia speciosa</name>
    <dbReference type="NCBI Taxonomy" id="116794"/>
    <lineage>
        <taxon>Eukaryota</taxon>
        <taxon>Fungi</taxon>
        <taxon>Dikarya</taxon>
        <taxon>Ascomycota</taxon>
        <taxon>Pezizomycotina</taxon>
        <taxon>Lecanoromycetes</taxon>
        <taxon>OSLEUM clade</taxon>
        <taxon>Lecanoromycetidae</taxon>
        <taxon>Caliciales</taxon>
        <taxon>Physciaceae</taxon>
        <taxon>Heterodermia</taxon>
    </lineage>
</organism>
<evidence type="ECO:0000259" key="4">
    <source>
        <dbReference type="Pfam" id="PF06722"/>
    </source>
</evidence>
<feature type="compositionally biased region" description="Low complexity" evidence="2">
    <location>
        <begin position="10"/>
        <end position="21"/>
    </location>
</feature>
<sequence>MELPHQAVNAPAGAAAQGSQQPPKPSPASLMASRNAEQAPVPQTNHAGSTTQTLQQPPIEHEPPPPYSEKYGHVDVNQHGFDTKARVASDGRVNIRINESSRALSSLLVPALRSQLDLQQGDEGLTQPVAYVPPGLAAESRQVPPPPLNVVIHVVGSRGDVQPFVALGKTIKALYGHRVRLATHLTFKSFVEENGLEFFSIGGDPAELMAFMVKNPGLMPGMDTLRSGDVGKRRKGMYEIVQGCWRSCIEIGDGTGTLAQDGLDSRSSLDSGIAMDGDDAAKPFVADAIIANPPSFAHIHCAEKLGIPLHLMFTMPWSPTQAFPHPLANIQSSNADASMTNFVSYALVEMMTWQGLGDIINRFRENSLGLEPVSIMWAPGMASRLRIPYTYCWSPALIPKPKDWGAHISVSGFYFLSLASSFTPEPDLAAFLAAGPPPIYIGFGSIVVDDPNAMTKLIFEAVNKTGQRALVSKGWGGFGADQLGIPEGIFMLGNVPHDWLFKHVSCVVHHGGAGTTAAGIALGKPTVVVPFFGDQPFWGAMVAKAGAGPTPIPSKQLTSENLASAIKEALKPTALERAQELGTRISSEKGTDTGAQSFINNLDVDSLRCTVAPSRAAVWRVKRTKIRLSAFVATALANEGLLDFNDLKLYRPREYDSEDGPWDPFTGVASALLGTIGSLMMGVADLPIEFLRAVKITPSSQASHINKGQQTNADPNPNSTSVRSSDAKSSTVSVTDSTEYSSESIVLPSAANVVHSDSTSVTEEPNSIEELNSHQSASPSPSLISDHRSILGKAIRRSSSRSRSPSGHAGSFSPAHSERRPQTENEGSQISFESALRTGKGVGRIVGVGLKTPMDFTMSLARGFHNAPKLYGDESVRHTDKVTGIQSGLKAAGKEFGYGLYDGISGLVTQPFEGAKKEGFFGLIKGFGKGIGGVVLKPQAAAFAVPAYTFKGIYKELRKHLGASDQNYIVAARTAQGYDEWERSSEDDRLDAVRKWHDIQLELSKEKHQVKVHKTPPPCRFLKTRHMSHDNGSKTAGGKNTAKKFGISKKGDSSSPEIGAAPTPLRHAQTYPSASSFHSDSAEFEQAIQLSVAATSKGNPEEDDLVEKAIRASVAELQQASKEGDDDKALKRAIQASVAEAARNHKDNKDYSEQLHDALYRSIHQRPALTRTPTDIADLDFDDSGVDTDDDVNIKIALESSKKLHHTRQRDEELERALDESKKSHEEHEKGLEKLMTEEEIVLEYVKKQSLAEEKYRGSMDAGH</sequence>
<comment type="caution">
    <text evidence="5">The sequence shown here is derived from an EMBL/GenBank/DDBJ whole genome shotgun (WGS) entry which is preliminary data.</text>
</comment>
<feature type="compositionally biased region" description="Polar residues" evidence="2">
    <location>
        <begin position="755"/>
        <end position="783"/>
    </location>
</feature>
<dbReference type="InterPro" id="IPR004276">
    <property type="entry name" value="GlycoTrans_28_N"/>
</dbReference>